<dbReference type="PRINTS" id="PR00261">
    <property type="entry name" value="LDLRECEPTOR"/>
</dbReference>
<dbReference type="CDD" id="cd00112">
    <property type="entry name" value="LDLa"/>
    <property type="match status" value="2"/>
</dbReference>
<dbReference type="InterPro" id="IPR051221">
    <property type="entry name" value="LDLR-related"/>
</dbReference>
<dbReference type="AlphaFoldDB" id="A0A8X6PMR2"/>
<keyword evidence="12" id="KW-0325">Glycoprotein</keyword>
<evidence type="ECO:0000256" key="5">
    <source>
        <dbReference type="ARBA" id="ARBA00022729"/>
    </source>
</evidence>
<accession>A0A8X6PMR2</accession>
<keyword evidence="3" id="KW-0254">Endocytosis</keyword>
<dbReference type="EMBL" id="BMAW01071027">
    <property type="protein sequence ID" value="GFT76179.1"/>
    <property type="molecule type" value="Genomic_DNA"/>
</dbReference>
<keyword evidence="4" id="KW-0812">Transmembrane</keyword>
<dbReference type="PANTHER" id="PTHR22722">
    <property type="entry name" value="LOW-DENSITY LIPOPROTEIN RECEPTOR-RELATED PROTEIN 2-RELATED"/>
    <property type="match status" value="1"/>
</dbReference>
<evidence type="ECO:0000256" key="11">
    <source>
        <dbReference type="ARBA" id="ARBA00023170"/>
    </source>
</evidence>
<proteinExistence type="predicted"/>
<comment type="caution">
    <text evidence="15">The sequence shown here is derived from an EMBL/GenBank/DDBJ whole genome shotgun (WGS) entry which is preliminary data.</text>
</comment>
<reference evidence="15" key="1">
    <citation type="submission" date="2020-08" db="EMBL/GenBank/DDBJ databases">
        <title>Multicomponent nature underlies the extraordinary mechanical properties of spider dragline silk.</title>
        <authorList>
            <person name="Kono N."/>
            <person name="Nakamura H."/>
            <person name="Mori M."/>
            <person name="Yoshida Y."/>
            <person name="Ohtoshi R."/>
            <person name="Malay A.D."/>
            <person name="Moran D.A.P."/>
            <person name="Tomita M."/>
            <person name="Numata K."/>
            <person name="Arakawa K."/>
        </authorList>
    </citation>
    <scope>NUCLEOTIDE SEQUENCE</scope>
</reference>
<evidence type="ECO:0000256" key="1">
    <source>
        <dbReference type="ARBA" id="ARBA00004479"/>
    </source>
</evidence>
<keyword evidence="5 14" id="KW-0732">Signal</keyword>
<organism evidence="15 16">
    <name type="scientific">Nephila pilipes</name>
    <name type="common">Giant wood spider</name>
    <name type="synonym">Nephila maculata</name>
    <dbReference type="NCBI Taxonomy" id="299642"/>
    <lineage>
        <taxon>Eukaryota</taxon>
        <taxon>Metazoa</taxon>
        <taxon>Ecdysozoa</taxon>
        <taxon>Arthropoda</taxon>
        <taxon>Chelicerata</taxon>
        <taxon>Arachnida</taxon>
        <taxon>Araneae</taxon>
        <taxon>Araneomorphae</taxon>
        <taxon>Entelegynae</taxon>
        <taxon>Araneoidea</taxon>
        <taxon>Nephilidae</taxon>
        <taxon>Nephila</taxon>
    </lineage>
</organism>
<evidence type="ECO:0000256" key="9">
    <source>
        <dbReference type="ARBA" id="ARBA00023136"/>
    </source>
</evidence>
<evidence type="ECO:0000256" key="6">
    <source>
        <dbReference type="ARBA" id="ARBA00022737"/>
    </source>
</evidence>
<keyword evidence="7" id="KW-0106">Calcium</keyword>
<gene>
    <name evidence="15" type="ORF">NPIL_436821</name>
</gene>
<comment type="caution">
    <text evidence="13">Lacks conserved residue(s) required for the propagation of feature annotation.</text>
</comment>
<evidence type="ECO:0000256" key="4">
    <source>
        <dbReference type="ARBA" id="ARBA00022692"/>
    </source>
</evidence>
<feature type="disulfide bond" evidence="13">
    <location>
        <begin position="91"/>
        <end position="109"/>
    </location>
</feature>
<feature type="disulfide bond" evidence="13">
    <location>
        <begin position="103"/>
        <end position="118"/>
    </location>
</feature>
<name>A0A8X6PMR2_NEPPI</name>
<keyword evidence="10 13" id="KW-1015">Disulfide bond</keyword>
<dbReference type="GO" id="GO:0006897">
    <property type="term" value="P:endocytosis"/>
    <property type="evidence" value="ECO:0007669"/>
    <property type="project" value="UniProtKB-KW"/>
</dbReference>
<feature type="chain" id="PRO_5036485792" evidence="14">
    <location>
        <begin position="25"/>
        <end position="119"/>
    </location>
</feature>
<evidence type="ECO:0000256" key="3">
    <source>
        <dbReference type="ARBA" id="ARBA00022583"/>
    </source>
</evidence>
<evidence type="ECO:0000256" key="8">
    <source>
        <dbReference type="ARBA" id="ARBA00022989"/>
    </source>
</evidence>
<dbReference type="InterPro" id="IPR036055">
    <property type="entry name" value="LDL_receptor-like_sf"/>
</dbReference>
<dbReference type="PROSITE" id="PS01209">
    <property type="entry name" value="LDLRA_1"/>
    <property type="match status" value="2"/>
</dbReference>
<dbReference type="Gene3D" id="4.10.400.10">
    <property type="entry name" value="Low-density Lipoprotein Receptor"/>
    <property type="match status" value="2"/>
</dbReference>
<dbReference type="FunFam" id="4.10.400.10:FF:000034">
    <property type="entry name" value="Low-density lipoprotein receptor-related protein 2"/>
    <property type="match status" value="1"/>
</dbReference>
<keyword evidence="6" id="KW-0677">Repeat</keyword>
<dbReference type="Pfam" id="PF00057">
    <property type="entry name" value="Ldl_recept_a"/>
    <property type="match status" value="2"/>
</dbReference>
<evidence type="ECO:0000256" key="7">
    <source>
        <dbReference type="ARBA" id="ARBA00022837"/>
    </source>
</evidence>
<dbReference type="Proteomes" id="UP000887013">
    <property type="component" value="Unassembled WGS sequence"/>
</dbReference>
<evidence type="ECO:0000256" key="13">
    <source>
        <dbReference type="PROSITE-ProRule" id="PRU00124"/>
    </source>
</evidence>
<sequence>MTLGLRRLKTLICGKLLYVTSITAQKTEVGGLPDTRSKANTGRGCGDNKFTCNDGHCIQMSLFCDRYPDCQDGSDEPEGCSESCLQTQKQCRNGRCVGLALWCNGHDDCKDGSDEVGCT</sequence>
<dbReference type="SMART" id="SM00192">
    <property type="entry name" value="LDLa"/>
    <property type="match status" value="2"/>
</dbReference>
<evidence type="ECO:0000256" key="12">
    <source>
        <dbReference type="ARBA" id="ARBA00023180"/>
    </source>
</evidence>
<feature type="disulfide bond" evidence="13">
    <location>
        <begin position="84"/>
        <end position="96"/>
    </location>
</feature>
<dbReference type="SUPFAM" id="SSF57424">
    <property type="entry name" value="LDL receptor-like module"/>
    <property type="match status" value="2"/>
</dbReference>
<dbReference type="GO" id="GO:0043235">
    <property type="term" value="C:receptor complex"/>
    <property type="evidence" value="ECO:0007669"/>
    <property type="project" value="TreeGrafter"/>
</dbReference>
<feature type="disulfide bond" evidence="13">
    <location>
        <begin position="52"/>
        <end position="70"/>
    </location>
</feature>
<dbReference type="OrthoDB" id="2019384at2759"/>
<evidence type="ECO:0000313" key="16">
    <source>
        <dbReference type="Proteomes" id="UP000887013"/>
    </source>
</evidence>
<keyword evidence="9" id="KW-0472">Membrane</keyword>
<evidence type="ECO:0000256" key="2">
    <source>
        <dbReference type="ARBA" id="ARBA00022536"/>
    </source>
</evidence>
<comment type="subcellular location">
    <subcellularLocation>
        <location evidence="1">Membrane</location>
        <topology evidence="1">Single-pass type I membrane protein</topology>
    </subcellularLocation>
</comment>
<keyword evidence="8" id="KW-1133">Transmembrane helix</keyword>
<feature type="disulfide bond" evidence="13">
    <location>
        <begin position="45"/>
        <end position="57"/>
    </location>
</feature>
<evidence type="ECO:0000256" key="10">
    <source>
        <dbReference type="ARBA" id="ARBA00023157"/>
    </source>
</evidence>
<protein>
    <submittedName>
        <fullName evidence="15">Uncharacterized protein</fullName>
    </submittedName>
</protein>
<keyword evidence="2" id="KW-0245">EGF-like domain</keyword>
<dbReference type="FunFam" id="4.10.400.10:FF:000009">
    <property type="entry name" value="Low-density lipoprotein receptor-related protein 1"/>
    <property type="match status" value="1"/>
</dbReference>
<keyword evidence="16" id="KW-1185">Reference proteome</keyword>
<evidence type="ECO:0000256" key="14">
    <source>
        <dbReference type="SAM" id="SignalP"/>
    </source>
</evidence>
<dbReference type="PROSITE" id="PS50068">
    <property type="entry name" value="LDLRA_2"/>
    <property type="match status" value="2"/>
</dbReference>
<dbReference type="InterPro" id="IPR023415">
    <property type="entry name" value="LDLR_class-A_CS"/>
</dbReference>
<dbReference type="GO" id="GO:0005886">
    <property type="term" value="C:plasma membrane"/>
    <property type="evidence" value="ECO:0007669"/>
    <property type="project" value="TreeGrafter"/>
</dbReference>
<dbReference type="InterPro" id="IPR002172">
    <property type="entry name" value="LDrepeatLR_classA_rpt"/>
</dbReference>
<evidence type="ECO:0000313" key="15">
    <source>
        <dbReference type="EMBL" id="GFT76179.1"/>
    </source>
</evidence>
<keyword evidence="11" id="KW-0675">Receptor</keyword>
<feature type="signal peptide" evidence="14">
    <location>
        <begin position="1"/>
        <end position="24"/>
    </location>
</feature>